<comment type="similarity">
    <text evidence="1">Belongs to the ABC transporter superfamily.</text>
</comment>
<evidence type="ECO:0000256" key="4">
    <source>
        <dbReference type="ARBA" id="ARBA00022840"/>
    </source>
</evidence>
<keyword evidence="3" id="KW-0547">Nucleotide-binding</keyword>
<evidence type="ECO:0000313" key="6">
    <source>
        <dbReference type="EMBL" id="AFQ44077.1"/>
    </source>
</evidence>
<dbReference type="PANTHER" id="PTHR42711:SF5">
    <property type="entry name" value="ABC TRANSPORTER ATP-BINDING PROTEIN NATA"/>
    <property type="match status" value="1"/>
</dbReference>
<evidence type="ECO:0000313" key="7">
    <source>
        <dbReference type="Proteomes" id="UP000005262"/>
    </source>
</evidence>
<accession>J7IQC7</accession>
<sequence>MEHGPENIVLMENISSVEHFLVNGGKSRRVLDDINLVINRAEEWGIKGTSVFEIKLLLEIIANIRPYDKGKCVLIERGMMRHKRVILKHVFYIGSSDMLYNNMNVLEYLMFATGKSKINKVLLQEQIFEYLIEIGLGHLSLTPNHMLNREEKAVITLIAAAYSDSQIIVFNLPEYEWDEVLIKAVAEIAKFIRKQEKTLILSTQNSLMIEKACSHTAIIKDGKLIYTGSVEKLRMTYDKIEVIIRDKTAKSLLEKLNRLLPGYNLVMKEDSLFIRNEGPELNEPGEIHKKIIESGFIPDSIEINPKTVENAYEELILKHDL</sequence>
<dbReference type="GO" id="GO:0016887">
    <property type="term" value="F:ATP hydrolysis activity"/>
    <property type="evidence" value="ECO:0007669"/>
    <property type="project" value="InterPro"/>
</dbReference>
<organism evidence="6 7">
    <name type="scientific">Desulfosporosinus meridiei (strain ATCC BAA-275 / DSM 13257 / KCTC 12902 / NCIMB 13706 / S10)</name>
    <dbReference type="NCBI Taxonomy" id="768704"/>
    <lineage>
        <taxon>Bacteria</taxon>
        <taxon>Bacillati</taxon>
        <taxon>Bacillota</taxon>
        <taxon>Clostridia</taxon>
        <taxon>Eubacteriales</taxon>
        <taxon>Desulfitobacteriaceae</taxon>
        <taxon>Desulfosporosinus</taxon>
    </lineage>
</organism>
<dbReference type="InterPro" id="IPR003439">
    <property type="entry name" value="ABC_transporter-like_ATP-bd"/>
</dbReference>
<dbReference type="InterPro" id="IPR050763">
    <property type="entry name" value="ABC_transporter_ATP-binding"/>
</dbReference>
<dbReference type="KEGG" id="dmi:Desmer_2138"/>
<feature type="domain" description="ABC transporter" evidence="5">
    <location>
        <begin position="9"/>
        <end position="246"/>
    </location>
</feature>
<evidence type="ECO:0000256" key="1">
    <source>
        <dbReference type="ARBA" id="ARBA00005417"/>
    </source>
</evidence>
<dbReference type="eggNOG" id="COG1131">
    <property type="taxonomic scope" value="Bacteria"/>
</dbReference>
<dbReference type="Proteomes" id="UP000005262">
    <property type="component" value="Chromosome"/>
</dbReference>
<protein>
    <submittedName>
        <fullName evidence="6">ABC-type multidrug transport system, ATPase component</fullName>
    </submittedName>
</protein>
<reference evidence="7" key="2">
    <citation type="submission" date="2012-08" db="EMBL/GenBank/DDBJ databases">
        <title>Finished genome of Desulfosporosinus meridiei DSM 13257.</title>
        <authorList>
            <person name="Huntemann M."/>
            <person name="Wei C.-L."/>
            <person name="Han J."/>
            <person name="Detter J.C."/>
            <person name="Han C."/>
            <person name="Davenport K."/>
            <person name="Daligault H."/>
            <person name="Erkkila T."/>
            <person name="Gu W."/>
            <person name="Munk A.C.C."/>
            <person name="Teshima H."/>
            <person name="Xu Y."/>
            <person name="Chain P."/>
            <person name="Tapia R."/>
            <person name="Chen A."/>
            <person name="Krypides N."/>
            <person name="Mavromatis K."/>
            <person name="Markowitz V."/>
            <person name="Szeto E."/>
            <person name="Ivanova N."/>
            <person name="Mikhailova N."/>
            <person name="Ovchinnikova G."/>
            <person name="Pagani I."/>
            <person name="Pati A."/>
            <person name="Goodwin L."/>
            <person name="Peters L."/>
            <person name="Pitluck S."/>
            <person name="Woyke T."/>
            <person name="Pester M."/>
            <person name="Spring S."/>
            <person name="Ollivier B."/>
            <person name="Rattei T."/>
            <person name="Klenk H.-P."/>
            <person name="Wagner M."/>
            <person name="Loy A."/>
        </authorList>
    </citation>
    <scope>NUCLEOTIDE SEQUENCE [LARGE SCALE GENOMIC DNA]</scope>
    <source>
        <strain evidence="7">ATCC BAA-275 / DSM 13257 / NCIMB 13706 / S10</strain>
    </source>
</reference>
<keyword evidence="2" id="KW-0813">Transport</keyword>
<evidence type="ECO:0000259" key="5">
    <source>
        <dbReference type="PROSITE" id="PS50893"/>
    </source>
</evidence>
<dbReference type="SUPFAM" id="SSF52540">
    <property type="entry name" value="P-loop containing nucleoside triphosphate hydrolases"/>
    <property type="match status" value="1"/>
</dbReference>
<dbReference type="GO" id="GO:0005524">
    <property type="term" value="F:ATP binding"/>
    <property type="evidence" value="ECO:0007669"/>
    <property type="project" value="UniProtKB-KW"/>
</dbReference>
<dbReference type="HOGENOM" id="CLU_854451_0_0_9"/>
<dbReference type="InterPro" id="IPR027417">
    <property type="entry name" value="P-loop_NTPase"/>
</dbReference>
<dbReference type="PROSITE" id="PS50893">
    <property type="entry name" value="ABC_TRANSPORTER_2"/>
    <property type="match status" value="1"/>
</dbReference>
<proteinExistence type="inferred from homology"/>
<dbReference type="STRING" id="768704.Desmer_2138"/>
<reference evidence="6 7" key="1">
    <citation type="journal article" date="2012" name="J. Bacteriol.">
        <title>Complete genome sequences of Desulfosporosinus orientis DSM765T, Desulfosporosinus youngiae DSM17734T, Desulfosporosinus meridiei DSM13257T, and Desulfosporosinus acidiphilus DSM22704T.</title>
        <authorList>
            <person name="Pester M."/>
            <person name="Brambilla E."/>
            <person name="Alazard D."/>
            <person name="Rattei T."/>
            <person name="Weinmaier T."/>
            <person name="Han J."/>
            <person name="Lucas S."/>
            <person name="Lapidus A."/>
            <person name="Cheng J.F."/>
            <person name="Goodwin L."/>
            <person name="Pitluck S."/>
            <person name="Peters L."/>
            <person name="Ovchinnikova G."/>
            <person name="Teshima H."/>
            <person name="Detter J.C."/>
            <person name="Han C.S."/>
            <person name="Tapia R."/>
            <person name="Land M.L."/>
            <person name="Hauser L."/>
            <person name="Kyrpides N.C."/>
            <person name="Ivanova N.N."/>
            <person name="Pagani I."/>
            <person name="Huntmann M."/>
            <person name="Wei C.L."/>
            <person name="Davenport K.W."/>
            <person name="Daligault H."/>
            <person name="Chain P.S."/>
            <person name="Chen A."/>
            <person name="Mavromatis K."/>
            <person name="Markowitz V."/>
            <person name="Szeto E."/>
            <person name="Mikhailova N."/>
            <person name="Pati A."/>
            <person name="Wagner M."/>
            <person name="Woyke T."/>
            <person name="Ollivier B."/>
            <person name="Klenk H.P."/>
            <person name="Spring S."/>
            <person name="Loy A."/>
        </authorList>
    </citation>
    <scope>NUCLEOTIDE SEQUENCE [LARGE SCALE GENOMIC DNA]</scope>
    <source>
        <strain evidence="7">ATCC BAA-275 / DSM 13257 / NCIMB 13706 / S10</strain>
    </source>
</reference>
<dbReference type="PANTHER" id="PTHR42711">
    <property type="entry name" value="ABC TRANSPORTER ATP-BINDING PROTEIN"/>
    <property type="match status" value="1"/>
</dbReference>
<evidence type="ECO:0000256" key="3">
    <source>
        <dbReference type="ARBA" id="ARBA00022741"/>
    </source>
</evidence>
<keyword evidence="7" id="KW-1185">Reference proteome</keyword>
<dbReference type="EMBL" id="CP003629">
    <property type="protein sequence ID" value="AFQ44077.1"/>
    <property type="molecule type" value="Genomic_DNA"/>
</dbReference>
<gene>
    <name evidence="6" type="ordered locus">Desmer_2138</name>
</gene>
<evidence type="ECO:0000256" key="2">
    <source>
        <dbReference type="ARBA" id="ARBA00022448"/>
    </source>
</evidence>
<dbReference type="RefSeq" id="WP_014902991.1">
    <property type="nucleotide sequence ID" value="NC_018515.1"/>
</dbReference>
<keyword evidence="4" id="KW-0067">ATP-binding</keyword>
<dbReference type="Gene3D" id="3.40.50.300">
    <property type="entry name" value="P-loop containing nucleotide triphosphate hydrolases"/>
    <property type="match status" value="1"/>
</dbReference>
<dbReference type="OrthoDB" id="1792351at2"/>
<name>J7IQC7_DESMD</name>
<dbReference type="AlphaFoldDB" id="J7IQC7"/>